<gene>
    <name evidence="3" type="ORF">ABDJ85_16385</name>
</gene>
<comment type="caution">
    <text evidence="3">The sequence shown here is derived from an EMBL/GenBank/DDBJ whole genome shotgun (WGS) entry which is preliminary data.</text>
</comment>
<sequence length="634" mass="69486">MRRAITLIAALACWAGTPWAAEAPPPKLVQAPHYGDTLFHFFQDHYFSAITGLMTSQHFNRLSPHDDEAELLRGGMLLSYGLHREAGEVFAKLLDAGAKAAVQDRARFFLAKIRYQRGLLPEALDALGRIGKQLPPALEEERALLHANVLLASQDYAGAAQQLKALSALKTTTTGASLYARYNLGVALVRSGDVAGGRVWLDELGKATSPALPATPEYRALRDQANLALGFAMLRDEKPDAASGYLQRVRLEGPQSSKALLGYGWALAAAKKHREALVPWQELLRRDARDAAVLEARLAVPLSYVELGALGQALTRYQEAIALYGQESRSLDESIAAIRAGRLIEGLLAANPSASPGAEMSWFDAIQSLPAMPHAGHLSDVLAQHEFQEAFKNLRDLQFLAGNLQAWQDKVEVYGDMVAHRRQAYAQRLPQVLAQANAAGLGQLQAQRDALATELDRVEREVDIEALATPAQRALLERVQRVNASLKALLEEPGLDAARQRARLATGLLTWQLAQDHADRLWSAQKELRTIDRELAEARDREAALARAQQQEPARFDAFATRTQAEAARIAALIPQVARLTQQQQQAAQEIAIAQLVKQKERLALYSTEAHFAVAQLHDRAAQAEGKKEGDRAK</sequence>
<protein>
    <recommendedName>
        <fullName evidence="5">Tetratricopeptide repeat protein</fullName>
    </recommendedName>
</protein>
<keyword evidence="1" id="KW-0175">Coiled coil</keyword>
<accession>A0ABV0G5P3</accession>
<name>A0ABV0G5P3_9BURK</name>
<organism evidence="3 4">
    <name type="scientific">Roseateles paludis</name>
    <dbReference type="NCBI Taxonomy" id="3145238"/>
    <lineage>
        <taxon>Bacteria</taxon>
        <taxon>Pseudomonadati</taxon>
        <taxon>Pseudomonadota</taxon>
        <taxon>Betaproteobacteria</taxon>
        <taxon>Burkholderiales</taxon>
        <taxon>Sphaerotilaceae</taxon>
        <taxon>Roseateles</taxon>
    </lineage>
</organism>
<reference evidence="3 4" key="1">
    <citation type="submission" date="2024-05" db="EMBL/GenBank/DDBJ databases">
        <title>Roseateles sp. DJS-2-20 16S ribosomal RNA gene Genome sequencing and assembly.</title>
        <authorList>
            <person name="Woo H."/>
        </authorList>
    </citation>
    <scope>NUCLEOTIDE SEQUENCE [LARGE SCALE GENOMIC DNA]</scope>
    <source>
        <strain evidence="3 4">DJS-2-20</strain>
    </source>
</reference>
<feature type="signal peptide" evidence="2">
    <location>
        <begin position="1"/>
        <end position="20"/>
    </location>
</feature>
<keyword evidence="4" id="KW-1185">Reference proteome</keyword>
<feature type="coiled-coil region" evidence="1">
    <location>
        <begin position="521"/>
        <end position="551"/>
    </location>
</feature>
<feature type="chain" id="PRO_5045806687" description="Tetratricopeptide repeat protein" evidence="2">
    <location>
        <begin position="21"/>
        <end position="634"/>
    </location>
</feature>
<dbReference type="SUPFAM" id="SSF48452">
    <property type="entry name" value="TPR-like"/>
    <property type="match status" value="2"/>
</dbReference>
<dbReference type="EMBL" id="JBDPZD010000005">
    <property type="protein sequence ID" value="MEO3693052.1"/>
    <property type="molecule type" value="Genomic_DNA"/>
</dbReference>
<evidence type="ECO:0008006" key="5">
    <source>
        <dbReference type="Google" id="ProtNLM"/>
    </source>
</evidence>
<evidence type="ECO:0000256" key="2">
    <source>
        <dbReference type="SAM" id="SignalP"/>
    </source>
</evidence>
<keyword evidence="2" id="KW-0732">Signal</keyword>
<dbReference type="InterPro" id="IPR011990">
    <property type="entry name" value="TPR-like_helical_dom_sf"/>
</dbReference>
<proteinExistence type="predicted"/>
<evidence type="ECO:0000313" key="3">
    <source>
        <dbReference type="EMBL" id="MEO3693052.1"/>
    </source>
</evidence>
<feature type="coiled-coil region" evidence="1">
    <location>
        <begin position="441"/>
        <end position="492"/>
    </location>
</feature>
<evidence type="ECO:0000256" key="1">
    <source>
        <dbReference type="SAM" id="Coils"/>
    </source>
</evidence>
<evidence type="ECO:0000313" key="4">
    <source>
        <dbReference type="Proteomes" id="UP001495147"/>
    </source>
</evidence>
<dbReference type="Gene3D" id="1.25.40.10">
    <property type="entry name" value="Tetratricopeptide repeat domain"/>
    <property type="match status" value="2"/>
</dbReference>
<dbReference type="RefSeq" id="WP_347705872.1">
    <property type="nucleotide sequence ID" value="NZ_JBDPZD010000005.1"/>
</dbReference>
<dbReference type="Proteomes" id="UP001495147">
    <property type="component" value="Unassembled WGS sequence"/>
</dbReference>